<dbReference type="EMBL" id="SDWT01000003">
    <property type="protein sequence ID" value="RYB90998.1"/>
    <property type="molecule type" value="Genomic_DNA"/>
</dbReference>
<evidence type="ECO:0008006" key="4">
    <source>
        <dbReference type="Google" id="ProtNLM"/>
    </source>
</evidence>
<proteinExistence type="predicted"/>
<name>A0A4Q2RQP2_9ACTN</name>
<organism evidence="2 3">
    <name type="scientific">Nocardioides oleivorans</name>
    <dbReference type="NCBI Taxonomy" id="273676"/>
    <lineage>
        <taxon>Bacteria</taxon>
        <taxon>Bacillati</taxon>
        <taxon>Actinomycetota</taxon>
        <taxon>Actinomycetes</taxon>
        <taxon>Propionibacteriales</taxon>
        <taxon>Nocardioidaceae</taxon>
        <taxon>Nocardioides</taxon>
    </lineage>
</organism>
<comment type="caution">
    <text evidence="2">The sequence shown here is derived from an EMBL/GenBank/DDBJ whole genome shotgun (WGS) entry which is preliminary data.</text>
</comment>
<evidence type="ECO:0000256" key="1">
    <source>
        <dbReference type="SAM" id="Phobius"/>
    </source>
</evidence>
<keyword evidence="1" id="KW-0812">Transmembrane</keyword>
<gene>
    <name evidence="2" type="ORF">EUA93_18865</name>
</gene>
<evidence type="ECO:0000313" key="2">
    <source>
        <dbReference type="EMBL" id="RYB90998.1"/>
    </source>
</evidence>
<dbReference type="Proteomes" id="UP000294071">
    <property type="component" value="Unassembled WGS sequence"/>
</dbReference>
<dbReference type="RefSeq" id="WP_129401896.1">
    <property type="nucleotide sequence ID" value="NZ_SDWT01000003.1"/>
</dbReference>
<keyword evidence="1" id="KW-0472">Membrane</keyword>
<reference evidence="2 3" key="1">
    <citation type="submission" date="2019-01" db="EMBL/GenBank/DDBJ databases">
        <title>Novel species of Nocardioides.</title>
        <authorList>
            <person name="Liu Q."/>
            <person name="Xin Y.-H."/>
        </authorList>
    </citation>
    <scope>NUCLEOTIDE SEQUENCE [LARGE SCALE GENOMIC DNA]</scope>
    <source>
        <strain evidence="2 3">CGMCC 4.6882</strain>
    </source>
</reference>
<accession>A0A4Q2RQP2</accession>
<keyword evidence="3" id="KW-1185">Reference proteome</keyword>
<protein>
    <recommendedName>
        <fullName evidence="4">Phage tail tape measure protein</fullName>
    </recommendedName>
</protein>
<evidence type="ECO:0000313" key="3">
    <source>
        <dbReference type="Proteomes" id="UP000294071"/>
    </source>
</evidence>
<dbReference type="OrthoDB" id="3778130at2"/>
<keyword evidence="1" id="KW-1133">Transmembrane helix</keyword>
<feature type="transmembrane region" description="Helical" evidence="1">
    <location>
        <begin position="139"/>
        <end position="162"/>
    </location>
</feature>
<dbReference type="AlphaFoldDB" id="A0A4Q2RQP2"/>
<sequence>MAARPVKIAFLADTSDLRSSLSQAETAMDSAAAQARTSGDRIDSAFSTAAAGADATASASSQAAGGLGDLAGALEATGLISEGTAAKMETASAAIMGVTGASDLLNLATEKIPGLQKAATVATNGLAAAKRALGVAIRFALGPIGLIIAGAALLAAGFVLLYKKNETFRNIVNAVWDKVQAVIGKVVDWFTGTAGPAIRNAITTLNEKFNAIRDKVSDIVGSYSAQGGGVLGKLHSMIDTITGLGGKITSAASGMWDGLGNSFKGVINRMIGWWNNLSFSVDIPDKIPGLPDSFSITTPNIPYLANGGIVTRPTLAVIGEAGPEAVVPLNGRYGMGPTTVINMTVSVPVTANPAETGREIQRTLEAYFQSGGRRLA</sequence>